<comment type="similarity">
    <text evidence="2 10">Belongs to the purine nucleoside phosphorylase YfiH/LACC1 family.</text>
</comment>
<evidence type="ECO:0000313" key="11">
    <source>
        <dbReference type="EMBL" id="PPB84102.1"/>
    </source>
</evidence>
<dbReference type="PANTHER" id="PTHR30616:SF2">
    <property type="entry name" value="PURINE NUCLEOSIDE PHOSPHORYLASE LACC1"/>
    <property type="match status" value="1"/>
</dbReference>
<dbReference type="InterPro" id="IPR011324">
    <property type="entry name" value="Cytotoxic_necrot_fac-like_cat"/>
</dbReference>
<accession>A0A2P5KBK9</accession>
<gene>
    <name evidence="11" type="ORF">B0O95_10452</name>
</gene>
<keyword evidence="3" id="KW-0808">Transferase</keyword>
<dbReference type="RefSeq" id="WP_104076923.1">
    <property type="nucleotide sequence ID" value="NZ_CP062178.1"/>
</dbReference>
<dbReference type="Gene3D" id="3.60.140.10">
    <property type="entry name" value="CNF1/YfiH-like putative cysteine hydrolases"/>
    <property type="match status" value="1"/>
</dbReference>
<dbReference type="AlphaFoldDB" id="A0A2P5KBK9"/>
<keyword evidence="6" id="KW-0862">Zinc</keyword>
<dbReference type="Pfam" id="PF02578">
    <property type="entry name" value="Cu-oxidase_4"/>
    <property type="match status" value="1"/>
</dbReference>
<comment type="catalytic activity">
    <reaction evidence="8">
        <text>adenosine + phosphate = alpha-D-ribose 1-phosphate + adenine</text>
        <dbReference type="Rhea" id="RHEA:27642"/>
        <dbReference type="ChEBI" id="CHEBI:16335"/>
        <dbReference type="ChEBI" id="CHEBI:16708"/>
        <dbReference type="ChEBI" id="CHEBI:43474"/>
        <dbReference type="ChEBI" id="CHEBI:57720"/>
        <dbReference type="EC" id="2.4.2.1"/>
    </reaction>
    <physiologicalReaction direction="left-to-right" evidence="8">
        <dbReference type="Rhea" id="RHEA:27643"/>
    </physiologicalReaction>
</comment>
<organism evidence="11 12">
    <name type="scientific">Mycetohabitans endofungorum</name>
    <dbReference type="NCBI Taxonomy" id="417203"/>
    <lineage>
        <taxon>Bacteria</taxon>
        <taxon>Pseudomonadati</taxon>
        <taxon>Pseudomonadota</taxon>
        <taxon>Betaproteobacteria</taxon>
        <taxon>Burkholderiales</taxon>
        <taxon>Burkholderiaceae</taxon>
        <taxon>Mycetohabitans</taxon>
    </lineage>
</organism>
<evidence type="ECO:0000256" key="7">
    <source>
        <dbReference type="ARBA" id="ARBA00047989"/>
    </source>
</evidence>
<protein>
    <recommendedName>
        <fullName evidence="10">Purine nucleoside phosphorylase</fullName>
    </recommendedName>
</protein>
<evidence type="ECO:0000256" key="8">
    <source>
        <dbReference type="ARBA" id="ARBA00048968"/>
    </source>
</evidence>
<evidence type="ECO:0000256" key="4">
    <source>
        <dbReference type="ARBA" id="ARBA00022723"/>
    </source>
</evidence>
<comment type="catalytic activity">
    <reaction evidence="7">
        <text>adenosine + H2O + H(+) = inosine + NH4(+)</text>
        <dbReference type="Rhea" id="RHEA:24408"/>
        <dbReference type="ChEBI" id="CHEBI:15377"/>
        <dbReference type="ChEBI" id="CHEBI:15378"/>
        <dbReference type="ChEBI" id="CHEBI:16335"/>
        <dbReference type="ChEBI" id="CHEBI:17596"/>
        <dbReference type="ChEBI" id="CHEBI:28938"/>
        <dbReference type="EC" id="3.5.4.4"/>
    </reaction>
    <physiologicalReaction direction="left-to-right" evidence="7">
        <dbReference type="Rhea" id="RHEA:24409"/>
    </physiologicalReaction>
</comment>
<dbReference type="EMBL" id="PRDW01000004">
    <property type="protein sequence ID" value="PPB84102.1"/>
    <property type="molecule type" value="Genomic_DNA"/>
</dbReference>
<dbReference type="InterPro" id="IPR003730">
    <property type="entry name" value="Cu_polyphenol_OxRdtase"/>
</dbReference>
<dbReference type="PANTHER" id="PTHR30616">
    <property type="entry name" value="UNCHARACTERIZED PROTEIN YFIH"/>
    <property type="match status" value="1"/>
</dbReference>
<reference evidence="11 12" key="1">
    <citation type="submission" date="2018-01" db="EMBL/GenBank/DDBJ databases">
        <title>Genomic Encyclopedia of Type Strains, Phase III (KMG-III): the genomes of soil and plant-associated and newly described type strains.</title>
        <authorList>
            <person name="Whitman W."/>
        </authorList>
    </citation>
    <scope>NUCLEOTIDE SEQUENCE [LARGE SCALE GENOMIC DNA]</scope>
    <source>
        <strain evidence="11 12">HKI456</strain>
    </source>
</reference>
<dbReference type="GO" id="GO:0017061">
    <property type="term" value="F:S-methyl-5-thioadenosine phosphorylase activity"/>
    <property type="evidence" value="ECO:0007669"/>
    <property type="project" value="UniProtKB-EC"/>
</dbReference>
<comment type="catalytic activity">
    <reaction evidence="1">
        <text>inosine + phosphate = alpha-D-ribose 1-phosphate + hypoxanthine</text>
        <dbReference type="Rhea" id="RHEA:27646"/>
        <dbReference type="ChEBI" id="CHEBI:17368"/>
        <dbReference type="ChEBI" id="CHEBI:17596"/>
        <dbReference type="ChEBI" id="CHEBI:43474"/>
        <dbReference type="ChEBI" id="CHEBI:57720"/>
        <dbReference type="EC" id="2.4.2.1"/>
    </reaction>
    <physiologicalReaction direction="left-to-right" evidence="1">
        <dbReference type="Rhea" id="RHEA:27647"/>
    </physiologicalReaction>
</comment>
<evidence type="ECO:0000256" key="5">
    <source>
        <dbReference type="ARBA" id="ARBA00022801"/>
    </source>
</evidence>
<evidence type="ECO:0000256" key="1">
    <source>
        <dbReference type="ARBA" id="ARBA00000553"/>
    </source>
</evidence>
<dbReference type="NCBIfam" id="TIGR00726">
    <property type="entry name" value="peptidoglycan editing factor PgeF"/>
    <property type="match status" value="1"/>
</dbReference>
<evidence type="ECO:0000256" key="6">
    <source>
        <dbReference type="ARBA" id="ARBA00022833"/>
    </source>
</evidence>
<comment type="catalytic activity">
    <reaction evidence="9">
        <text>S-methyl-5'-thioadenosine + phosphate = 5-(methylsulfanyl)-alpha-D-ribose 1-phosphate + adenine</text>
        <dbReference type="Rhea" id="RHEA:11852"/>
        <dbReference type="ChEBI" id="CHEBI:16708"/>
        <dbReference type="ChEBI" id="CHEBI:17509"/>
        <dbReference type="ChEBI" id="CHEBI:43474"/>
        <dbReference type="ChEBI" id="CHEBI:58533"/>
        <dbReference type="EC" id="2.4.2.28"/>
    </reaction>
    <physiologicalReaction direction="left-to-right" evidence="9">
        <dbReference type="Rhea" id="RHEA:11853"/>
    </physiologicalReaction>
</comment>
<evidence type="ECO:0000256" key="9">
    <source>
        <dbReference type="ARBA" id="ARBA00049893"/>
    </source>
</evidence>
<comment type="caution">
    <text evidence="11">The sequence shown here is derived from an EMBL/GenBank/DDBJ whole genome shotgun (WGS) entry which is preliminary data.</text>
</comment>
<evidence type="ECO:0000313" key="12">
    <source>
        <dbReference type="Proteomes" id="UP000243096"/>
    </source>
</evidence>
<proteinExistence type="inferred from homology"/>
<dbReference type="SUPFAM" id="SSF64438">
    <property type="entry name" value="CNF1/YfiH-like putative cysteine hydrolases"/>
    <property type="match status" value="1"/>
</dbReference>
<dbReference type="GO" id="GO:0016787">
    <property type="term" value="F:hydrolase activity"/>
    <property type="evidence" value="ECO:0007669"/>
    <property type="project" value="UniProtKB-KW"/>
</dbReference>
<dbReference type="OrthoDB" id="4279at2"/>
<keyword evidence="12" id="KW-1185">Reference proteome</keyword>
<name>A0A2P5KBK9_9BURK</name>
<dbReference type="InterPro" id="IPR038371">
    <property type="entry name" value="Cu_polyphenol_OxRdtase_sf"/>
</dbReference>
<evidence type="ECO:0000256" key="10">
    <source>
        <dbReference type="RuleBase" id="RU361274"/>
    </source>
</evidence>
<keyword evidence="5" id="KW-0378">Hydrolase</keyword>
<evidence type="ECO:0000256" key="3">
    <source>
        <dbReference type="ARBA" id="ARBA00022679"/>
    </source>
</evidence>
<dbReference type="Proteomes" id="UP000243096">
    <property type="component" value="Unassembled WGS sequence"/>
</dbReference>
<dbReference type="CDD" id="cd16833">
    <property type="entry name" value="YfiH"/>
    <property type="match status" value="1"/>
</dbReference>
<keyword evidence="4" id="KW-0479">Metal-binding</keyword>
<sequence length="308" mass="32663">MNPIGAPTSQRFAELTLSDCIVPDWRVSQRVCALITTRAGGVSRGAYGVLRNQQCAPGGLNLGLHTGDDMDAVYENRRRVLALAGAHAAWLEQVHGTRVVSADEVVKTNLLTADAQGPKADASVTDRAGAVCAILVADCMPVLICDEAGRAVGAAHAGWRGLVGGVIEHTVGAVRALLARHEHAPRVLHAYLGPSIGPCAFEVGEEVRAAFLDASLPDERDATDAAFVALPSRVVDDVSRVDDIADVHGDGRCKYLGNLGALARLRLARVGVHHVSGPHACTFSDPARFYSYRRDRTTGRMAALIWLA</sequence>
<evidence type="ECO:0000256" key="2">
    <source>
        <dbReference type="ARBA" id="ARBA00007353"/>
    </source>
</evidence>
<dbReference type="GO" id="GO:0005507">
    <property type="term" value="F:copper ion binding"/>
    <property type="evidence" value="ECO:0007669"/>
    <property type="project" value="TreeGrafter"/>
</dbReference>